<feature type="domain" description="Photosynthesis system II assembly factor Ycf48/Hcf136-like" evidence="4">
    <location>
        <begin position="103"/>
        <end position="151"/>
    </location>
</feature>
<dbReference type="GO" id="GO:0009523">
    <property type="term" value="C:photosystem II"/>
    <property type="evidence" value="ECO:0007669"/>
    <property type="project" value="UniProtKB-KW"/>
</dbReference>
<keyword evidence="1" id="KW-0602">Photosynthesis</keyword>
<evidence type="ECO:0000313" key="5">
    <source>
        <dbReference type="EMBL" id="ASG21140.1"/>
    </source>
</evidence>
<dbReference type="PANTHER" id="PTHR47199">
    <property type="entry name" value="PHOTOSYSTEM II STABILITY/ASSEMBLY FACTOR HCF136, CHLOROPLASTIC"/>
    <property type="match status" value="1"/>
</dbReference>
<evidence type="ECO:0000256" key="3">
    <source>
        <dbReference type="SAM" id="SignalP"/>
    </source>
</evidence>
<dbReference type="RefSeq" id="WP_088871881.1">
    <property type="nucleotide sequence ID" value="NZ_CP022110.1"/>
</dbReference>
<feature type="signal peptide" evidence="3">
    <location>
        <begin position="1"/>
        <end position="21"/>
    </location>
</feature>
<reference evidence="5 6" key="1">
    <citation type="submission" date="2017-06" db="EMBL/GenBank/DDBJ databases">
        <title>Complete genome sequence of Nitrospirillum amazonense strain CBAmC, an endophytic nitrogen-fixing and plant growth-promoting bacterium, isolated from sugarcane.</title>
        <authorList>
            <person name="Schwab S."/>
            <person name="dos Santos Teixeira K.R."/>
            <person name="Simoes Araujo J.L."/>
            <person name="Soares Vidal M."/>
            <person name="Borges de Freitas H.R."/>
            <person name="Rivello Crivelaro A.L."/>
            <person name="Bueno de Camargo Nunes A."/>
            <person name="dos Santos C.M."/>
            <person name="Palmeira da Silva Rosa D."/>
            <person name="da Silva Padilha D."/>
            <person name="da Silva E."/>
            <person name="Araujo Terra L."/>
            <person name="Soares Mendes V."/>
            <person name="Farinelli L."/>
            <person name="Magalhaes Cruz L."/>
            <person name="Baldani J.I."/>
        </authorList>
    </citation>
    <scope>NUCLEOTIDE SEQUENCE [LARGE SCALE GENOMIC DNA]</scope>
    <source>
        <strain evidence="5 6">CBAmC</strain>
    </source>
</reference>
<dbReference type="PANTHER" id="PTHR47199:SF2">
    <property type="entry name" value="PHOTOSYSTEM II STABILITY_ASSEMBLY FACTOR HCF136, CHLOROPLASTIC"/>
    <property type="match status" value="1"/>
</dbReference>
<dbReference type="GO" id="GO:0015979">
    <property type="term" value="P:photosynthesis"/>
    <property type="evidence" value="ECO:0007669"/>
    <property type="project" value="UniProtKB-KW"/>
</dbReference>
<dbReference type="EMBL" id="CP022110">
    <property type="protein sequence ID" value="ASG21140.1"/>
    <property type="molecule type" value="Genomic_DNA"/>
</dbReference>
<feature type="domain" description="Photosynthesis system II assembly factor Ycf48/Hcf136-like" evidence="4">
    <location>
        <begin position="155"/>
        <end position="309"/>
    </location>
</feature>
<protein>
    <recommendedName>
        <fullName evidence="4">Photosynthesis system II assembly factor Ycf48/Hcf136-like domain-containing protein</fullName>
    </recommendedName>
</protein>
<organism evidence="5 6">
    <name type="scientific">Nitrospirillum viridazoti CBAmc</name>
    <dbReference type="NCBI Taxonomy" id="1441467"/>
    <lineage>
        <taxon>Bacteria</taxon>
        <taxon>Pseudomonadati</taxon>
        <taxon>Pseudomonadota</taxon>
        <taxon>Alphaproteobacteria</taxon>
        <taxon>Rhodospirillales</taxon>
        <taxon>Azospirillaceae</taxon>
        <taxon>Nitrospirillum</taxon>
        <taxon>Nitrospirillum viridazoti</taxon>
    </lineage>
</organism>
<dbReference type="SUPFAM" id="SSF110296">
    <property type="entry name" value="Oligoxyloglucan reducing end-specific cellobiohydrolase"/>
    <property type="match status" value="1"/>
</dbReference>
<dbReference type="AlphaFoldDB" id="A0A248JRJ2"/>
<gene>
    <name evidence="5" type="ORF">Y958_10115</name>
</gene>
<evidence type="ECO:0000259" key="4">
    <source>
        <dbReference type="Pfam" id="PF14870"/>
    </source>
</evidence>
<accession>A0A248JRJ2</accession>
<dbReference type="CDD" id="cd15482">
    <property type="entry name" value="Sialidase_non-viral"/>
    <property type="match status" value="1"/>
</dbReference>
<keyword evidence="3" id="KW-0732">Signal</keyword>
<sequence>MMKCRPLAARLAAGALSLALASSLAPGDNLRAREMAAGDTPSSSDIKVTAPIAGKTPATNAPIPALLAPLAPRSLILAGTLAGTRLVAVGERGHILLSDDNGHSWRQVPAPANATLTGVRFIDAKQGWAVGHDATILHTTDGGESWTLQNFAPDWEQPLMDVLFDDADHGIAVGAYGLFLETADGGKTWTKRRITDDDLHLNAIFATGGDTRMVVGEAGGVYTSADRGRTWTKRPLPYEGSLFSGVTVGDGTVVVFGLQGHAFRSTDGGQNWQTIDTGTKAGLMGGVATPDGHVVLVGALGTVLSSSDGGASFKLTYRPDRLALADAVRGADGTLILLGDEGPKLMGALP</sequence>
<dbReference type="Gene3D" id="2.130.10.10">
    <property type="entry name" value="YVTN repeat-like/Quinoprotein amine dehydrogenase"/>
    <property type="match status" value="1"/>
</dbReference>
<dbReference type="Proteomes" id="UP000197153">
    <property type="component" value="Chromosome 1"/>
</dbReference>
<dbReference type="InterPro" id="IPR015943">
    <property type="entry name" value="WD40/YVTN_repeat-like_dom_sf"/>
</dbReference>
<dbReference type="KEGG" id="nao:Y958_10115"/>
<evidence type="ECO:0000256" key="2">
    <source>
        <dbReference type="ARBA" id="ARBA00023276"/>
    </source>
</evidence>
<feature type="chain" id="PRO_5012309453" description="Photosynthesis system II assembly factor Ycf48/Hcf136-like domain-containing protein" evidence="3">
    <location>
        <begin position="22"/>
        <end position="350"/>
    </location>
</feature>
<proteinExistence type="predicted"/>
<evidence type="ECO:0000313" key="6">
    <source>
        <dbReference type="Proteomes" id="UP000197153"/>
    </source>
</evidence>
<keyword evidence="6" id="KW-1185">Reference proteome</keyword>
<dbReference type="InterPro" id="IPR028203">
    <property type="entry name" value="PSII_CF48-like_dom"/>
</dbReference>
<evidence type="ECO:0000256" key="1">
    <source>
        <dbReference type="ARBA" id="ARBA00022531"/>
    </source>
</evidence>
<name>A0A248JRJ2_9PROT</name>
<keyword evidence="2" id="KW-0604">Photosystem II</keyword>
<dbReference type="Pfam" id="PF14870">
    <property type="entry name" value="PSII_BNR"/>
    <property type="match status" value="2"/>
</dbReference>